<evidence type="ECO:0000256" key="1">
    <source>
        <dbReference type="SAM" id="Phobius"/>
    </source>
</evidence>
<sequence>MTSPLVPDARTTVDPRGPRFGASITVVVLAAALITAGSTFGLVLIAWQTLVFGLGAFIGLYAQPYGVVFRKLICPRLTPPTELEDAAPPRFAQLVGFAFLAVALVATLAGAPSVAIVAVGFALGAAFLNAAFNFCLGCEMYLISKRVLVRA</sequence>
<keyword evidence="1" id="KW-0812">Transmembrane</keyword>
<accession>A0A6J7HR94</accession>
<dbReference type="AlphaFoldDB" id="A0A6J7HR94"/>
<dbReference type="Pfam" id="PF14340">
    <property type="entry name" value="DUF4395"/>
    <property type="match status" value="1"/>
</dbReference>
<reference evidence="3" key="1">
    <citation type="submission" date="2020-05" db="EMBL/GenBank/DDBJ databases">
        <authorList>
            <person name="Chiriac C."/>
            <person name="Salcher M."/>
            <person name="Ghai R."/>
            <person name="Kavagutti S V."/>
        </authorList>
    </citation>
    <scope>NUCLEOTIDE SEQUENCE</scope>
</reference>
<keyword evidence="1" id="KW-1133">Transmembrane helix</keyword>
<dbReference type="EMBL" id="CAFBNB010000031">
    <property type="protein sequence ID" value="CAB4921972.1"/>
    <property type="molecule type" value="Genomic_DNA"/>
</dbReference>
<dbReference type="InterPro" id="IPR025508">
    <property type="entry name" value="DUF4395"/>
</dbReference>
<feature type="transmembrane region" description="Helical" evidence="1">
    <location>
        <begin position="115"/>
        <end position="136"/>
    </location>
</feature>
<feature type="transmembrane region" description="Helical" evidence="1">
    <location>
        <begin position="51"/>
        <end position="70"/>
    </location>
</feature>
<name>A0A6J7HR94_9ZZZZ</name>
<evidence type="ECO:0000313" key="3">
    <source>
        <dbReference type="EMBL" id="CAB4921972.1"/>
    </source>
</evidence>
<protein>
    <submittedName>
        <fullName evidence="3">Unannotated protein</fullName>
    </submittedName>
</protein>
<evidence type="ECO:0000259" key="2">
    <source>
        <dbReference type="Pfam" id="PF14340"/>
    </source>
</evidence>
<feature type="domain" description="DUF4395" evidence="2">
    <location>
        <begin position="13"/>
        <end position="146"/>
    </location>
</feature>
<feature type="transmembrane region" description="Helical" evidence="1">
    <location>
        <begin position="20"/>
        <end position="45"/>
    </location>
</feature>
<keyword evidence="1" id="KW-0472">Membrane</keyword>
<organism evidence="3">
    <name type="scientific">freshwater metagenome</name>
    <dbReference type="NCBI Taxonomy" id="449393"/>
    <lineage>
        <taxon>unclassified sequences</taxon>
        <taxon>metagenomes</taxon>
        <taxon>ecological metagenomes</taxon>
    </lineage>
</organism>
<feature type="transmembrane region" description="Helical" evidence="1">
    <location>
        <begin position="91"/>
        <end position="109"/>
    </location>
</feature>
<gene>
    <name evidence="3" type="ORF">UFOPK3720_00270</name>
</gene>
<proteinExistence type="predicted"/>